<dbReference type="RefSeq" id="XP_016614043.1">
    <property type="nucleotide sequence ID" value="XM_016769718.1"/>
</dbReference>
<gene>
    <name evidence="2" type="ORF">Z519_12010</name>
</gene>
<accession>A0A0D2HSK2</accession>
<dbReference type="OrthoDB" id="2345911at2759"/>
<proteinExistence type="predicted"/>
<name>A0A0D2HSK2_CLAB1</name>
<dbReference type="HOGENOM" id="CLU_054234_0_0_1"/>
<dbReference type="VEuPathDB" id="FungiDB:Z519_12010"/>
<protein>
    <recommendedName>
        <fullName evidence="4">Heterokaryon incompatibility domain-containing protein</fullName>
    </recommendedName>
</protein>
<evidence type="ECO:0008006" key="4">
    <source>
        <dbReference type="Google" id="ProtNLM"/>
    </source>
</evidence>
<evidence type="ECO:0000313" key="3">
    <source>
        <dbReference type="Proteomes" id="UP000053789"/>
    </source>
</evidence>
<evidence type="ECO:0000313" key="2">
    <source>
        <dbReference type="EMBL" id="KIW87374.1"/>
    </source>
</evidence>
<keyword evidence="3" id="KW-1185">Reference proteome</keyword>
<organism evidence="2 3">
    <name type="scientific">Cladophialophora bantiana (strain ATCC 10958 / CBS 173.52 / CDC B-1940 / NIH 8579)</name>
    <name type="common">Xylohypha bantiana</name>
    <dbReference type="NCBI Taxonomy" id="1442370"/>
    <lineage>
        <taxon>Eukaryota</taxon>
        <taxon>Fungi</taxon>
        <taxon>Dikarya</taxon>
        <taxon>Ascomycota</taxon>
        <taxon>Pezizomycotina</taxon>
        <taxon>Eurotiomycetes</taxon>
        <taxon>Chaetothyriomycetidae</taxon>
        <taxon>Chaetothyriales</taxon>
        <taxon>Herpotrichiellaceae</taxon>
        <taxon>Cladophialophora</taxon>
    </lineage>
</organism>
<feature type="region of interest" description="Disordered" evidence="1">
    <location>
        <begin position="1"/>
        <end position="23"/>
    </location>
</feature>
<dbReference type="EMBL" id="KN847004">
    <property type="protein sequence ID" value="KIW87374.1"/>
    <property type="molecule type" value="Genomic_DNA"/>
</dbReference>
<reference evidence="2" key="1">
    <citation type="submission" date="2015-01" db="EMBL/GenBank/DDBJ databases">
        <title>The Genome Sequence of Cladophialophora bantiana CBS 173.52.</title>
        <authorList>
            <consortium name="The Broad Institute Genomics Platform"/>
            <person name="Cuomo C."/>
            <person name="de Hoog S."/>
            <person name="Gorbushina A."/>
            <person name="Stielow B."/>
            <person name="Teixiera M."/>
            <person name="Abouelleil A."/>
            <person name="Chapman S.B."/>
            <person name="Priest M."/>
            <person name="Young S.K."/>
            <person name="Wortman J."/>
            <person name="Nusbaum C."/>
            <person name="Birren B."/>
        </authorList>
    </citation>
    <scope>NUCLEOTIDE SEQUENCE [LARGE SCALE GENOMIC DNA]</scope>
    <source>
        <strain evidence="2">CBS 173.52</strain>
    </source>
</reference>
<dbReference type="GeneID" id="27704938"/>
<dbReference type="AlphaFoldDB" id="A0A0D2HSK2"/>
<dbReference type="Proteomes" id="UP000053789">
    <property type="component" value="Unassembled WGS sequence"/>
</dbReference>
<sequence>MAGSAPPCQRGTAFRSAPTGSSSAFSSLVDRSIRAWATLNYANLDVDKASATERHAEKLRNLSSIDDLLLGREYWFFQSRESFLRQERLMKWSSSNLDQYVLFPIDYGFVNNKDCFFVSHYWRTSDHPDPDGVDLRMFIQDLKDAEWSYIWVDWTCMPQYDDGARTRLEEYYFRRMLTCIPMLVRDCAMAWRYPSFEPRAWILYEVAEYVLNHREYVKTPDNSLFIQHIVEMLAYNVRRVLDIHNYRCTNKSDMLLVTGWLEILKIVYGIFPDDVQTRQEVLDQINQPYTGTYANPFMDLKIDKAKGEVHHRGKVYSFTPVFHLAAHTSLPLLQHGAT</sequence>
<evidence type="ECO:0000256" key="1">
    <source>
        <dbReference type="SAM" id="MobiDB-lite"/>
    </source>
</evidence>